<organism evidence="3 4">
    <name type="scientific">Aquimarina hainanensis</name>
    <dbReference type="NCBI Taxonomy" id="1578017"/>
    <lineage>
        <taxon>Bacteria</taxon>
        <taxon>Pseudomonadati</taxon>
        <taxon>Bacteroidota</taxon>
        <taxon>Flavobacteriia</taxon>
        <taxon>Flavobacteriales</taxon>
        <taxon>Flavobacteriaceae</taxon>
        <taxon>Aquimarina</taxon>
    </lineage>
</organism>
<dbReference type="PROSITE" id="PS51257">
    <property type="entry name" value="PROKAR_LIPOPROTEIN"/>
    <property type="match status" value="1"/>
</dbReference>
<evidence type="ECO:0000313" key="3">
    <source>
        <dbReference type="EMBL" id="MFD2590684.1"/>
    </source>
</evidence>
<comment type="caution">
    <text evidence="3">The sequence shown here is derived from an EMBL/GenBank/DDBJ whole genome shotgun (WGS) entry which is preliminary data.</text>
</comment>
<name>A0ABW5N6Z9_9FLAO</name>
<dbReference type="EMBL" id="JBHULX010000004">
    <property type="protein sequence ID" value="MFD2590684.1"/>
    <property type="molecule type" value="Genomic_DNA"/>
</dbReference>
<dbReference type="Proteomes" id="UP001597459">
    <property type="component" value="Unassembled WGS sequence"/>
</dbReference>
<feature type="signal peptide" evidence="2">
    <location>
        <begin position="1"/>
        <end position="25"/>
    </location>
</feature>
<feature type="chain" id="PRO_5045694413" description="Lipoprotein" evidence="2">
    <location>
        <begin position="26"/>
        <end position="246"/>
    </location>
</feature>
<evidence type="ECO:0000256" key="1">
    <source>
        <dbReference type="SAM" id="Coils"/>
    </source>
</evidence>
<evidence type="ECO:0000256" key="2">
    <source>
        <dbReference type="SAM" id="SignalP"/>
    </source>
</evidence>
<feature type="coiled-coil region" evidence="1">
    <location>
        <begin position="35"/>
        <end position="62"/>
    </location>
</feature>
<proteinExistence type="predicted"/>
<accession>A0ABW5N6Z9</accession>
<protein>
    <recommendedName>
        <fullName evidence="5">Lipoprotein</fullName>
    </recommendedName>
</protein>
<evidence type="ECO:0000313" key="4">
    <source>
        <dbReference type="Proteomes" id="UP001597459"/>
    </source>
</evidence>
<evidence type="ECO:0008006" key="5">
    <source>
        <dbReference type="Google" id="ProtNLM"/>
    </source>
</evidence>
<gene>
    <name evidence="3" type="ORF">ACFSTE_07545</name>
</gene>
<sequence length="246" mass="28063">MKKLLLPMRLYSLAALMLISLGACNQDTSGNDAVIKKYKEKIEAQQQEIARLKEALGENRKEPPSNIISLEQAEKMYHLYSPRSKKISKEVANRLDKPDFKATRSLYYKLDDLYHYLGYIRRQSKKANITPSGVRFYFGIYSDDYKRHKKDDYAGRQSLFFTPTVEKKITVNGEEEIAHLGYTLDDNFKMVLLKDAIGTDNRTGAIHTSHSNKQAASFFKLRTLSRNSNSLIGNELNGSPPRGNSN</sequence>
<keyword evidence="4" id="KW-1185">Reference proteome</keyword>
<dbReference type="RefSeq" id="WP_378257278.1">
    <property type="nucleotide sequence ID" value="NZ_JBHSJV010000001.1"/>
</dbReference>
<reference evidence="4" key="1">
    <citation type="journal article" date="2019" name="Int. J. Syst. Evol. Microbiol.">
        <title>The Global Catalogue of Microorganisms (GCM) 10K type strain sequencing project: providing services to taxonomists for standard genome sequencing and annotation.</title>
        <authorList>
            <consortium name="The Broad Institute Genomics Platform"/>
            <consortium name="The Broad Institute Genome Sequencing Center for Infectious Disease"/>
            <person name="Wu L."/>
            <person name="Ma J."/>
        </authorList>
    </citation>
    <scope>NUCLEOTIDE SEQUENCE [LARGE SCALE GENOMIC DNA]</scope>
    <source>
        <strain evidence="4">KCTC 42423</strain>
    </source>
</reference>
<keyword evidence="2" id="KW-0732">Signal</keyword>
<keyword evidence="1" id="KW-0175">Coiled coil</keyword>